<reference evidence="2 3" key="1">
    <citation type="submission" date="2024-01" db="EMBL/GenBank/DDBJ databases">
        <title>Unpublished Manusciprt.</title>
        <authorList>
            <person name="Duman M."/>
            <person name="Valdes E.G."/>
            <person name="Ajmi N."/>
            <person name="Altun S."/>
            <person name="Saticioglu I.B."/>
        </authorList>
    </citation>
    <scope>NUCLEOTIDE SEQUENCE [LARGE SCALE GENOMIC DNA]</scope>
    <source>
        <strain evidence="2 3">139P</strain>
    </source>
</reference>
<dbReference type="InterPro" id="IPR025484">
    <property type="entry name" value="DUF4376"/>
</dbReference>
<organism evidence="2 3">
    <name type="scientific">Pseudomonas soli</name>
    <dbReference type="NCBI Taxonomy" id="1306993"/>
    <lineage>
        <taxon>Bacteria</taxon>
        <taxon>Pseudomonadati</taxon>
        <taxon>Pseudomonadota</taxon>
        <taxon>Gammaproteobacteria</taxon>
        <taxon>Pseudomonadales</taxon>
        <taxon>Pseudomonadaceae</taxon>
        <taxon>Pseudomonas</taxon>
    </lineage>
</organism>
<comment type="caution">
    <text evidence="2">The sequence shown here is derived from an EMBL/GenBank/DDBJ whole genome shotgun (WGS) entry which is preliminary data.</text>
</comment>
<dbReference type="EMBL" id="JAZDQQ010000009">
    <property type="protein sequence ID" value="MEE1881004.1"/>
    <property type="molecule type" value="Genomic_DNA"/>
</dbReference>
<dbReference type="Pfam" id="PF14301">
    <property type="entry name" value="DUF4376"/>
    <property type="match status" value="1"/>
</dbReference>
<dbReference type="RefSeq" id="WP_330126146.1">
    <property type="nucleotide sequence ID" value="NZ_JAZDQQ010000009.1"/>
</dbReference>
<sequence length="197" mass="21301">MQFFYSRSTGGLYLDGVHGDGIPVDAVAISKAQHTELLQGEAAGRKIVSDAAGVPFLTDLPPSAAHVWVNGAWILEPSGLYELKRSEINAACEQAIIAGFTSSALGDSYRYDSAVEDQLNLQSWVIRKQDTEYPCAGQDGIVRFQPHTAAQLQRVSDDFTVFRHALLLRANELKGQLEEALAIGDAGAIEAIAWSEP</sequence>
<evidence type="ECO:0000313" key="3">
    <source>
        <dbReference type="Proteomes" id="UP001329505"/>
    </source>
</evidence>
<gene>
    <name evidence="2" type="ORF">V0R55_12600</name>
</gene>
<evidence type="ECO:0000259" key="1">
    <source>
        <dbReference type="Pfam" id="PF14301"/>
    </source>
</evidence>
<keyword evidence="3" id="KW-1185">Reference proteome</keyword>
<name>A0ABU7GPP4_9PSED</name>
<evidence type="ECO:0000313" key="2">
    <source>
        <dbReference type="EMBL" id="MEE1881004.1"/>
    </source>
</evidence>
<feature type="domain" description="DUF4376" evidence="1">
    <location>
        <begin position="83"/>
        <end position="184"/>
    </location>
</feature>
<accession>A0ABU7GPP4</accession>
<dbReference type="Proteomes" id="UP001329505">
    <property type="component" value="Unassembled WGS sequence"/>
</dbReference>
<protein>
    <recommendedName>
        <fullName evidence="1">DUF4376 domain-containing protein</fullName>
    </recommendedName>
</protein>
<proteinExistence type="predicted"/>